<dbReference type="AlphaFoldDB" id="A0A8E2E9F4"/>
<organism evidence="1 2">
    <name type="scientific">Lepidopterella palustris CBS 459.81</name>
    <dbReference type="NCBI Taxonomy" id="1314670"/>
    <lineage>
        <taxon>Eukaryota</taxon>
        <taxon>Fungi</taxon>
        <taxon>Dikarya</taxon>
        <taxon>Ascomycota</taxon>
        <taxon>Pezizomycotina</taxon>
        <taxon>Dothideomycetes</taxon>
        <taxon>Pleosporomycetidae</taxon>
        <taxon>Mytilinidiales</taxon>
        <taxon>Argynnaceae</taxon>
        <taxon>Lepidopterella</taxon>
    </lineage>
</organism>
<accession>A0A8E2E9F4</accession>
<dbReference type="Proteomes" id="UP000250266">
    <property type="component" value="Unassembled WGS sequence"/>
</dbReference>
<evidence type="ECO:0000313" key="1">
    <source>
        <dbReference type="EMBL" id="OCK79644.1"/>
    </source>
</evidence>
<gene>
    <name evidence="1" type="ORF">K432DRAFT_382878</name>
</gene>
<reference evidence="1 2" key="1">
    <citation type="journal article" date="2016" name="Nat. Commun.">
        <title>Ectomycorrhizal ecology is imprinted in the genome of the dominant symbiotic fungus Cenococcum geophilum.</title>
        <authorList>
            <consortium name="DOE Joint Genome Institute"/>
            <person name="Peter M."/>
            <person name="Kohler A."/>
            <person name="Ohm R.A."/>
            <person name="Kuo A."/>
            <person name="Krutzmann J."/>
            <person name="Morin E."/>
            <person name="Arend M."/>
            <person name="Barry K.W."/>
            <person name="Binder M."/>
            <person name="Choi C."/>
            <person name="Clum A."/>
            <person name="Copeland A."/>
            <person name="Grisel N."/>
            <person name="Haridas S."/>
            <person name="Kipfer T."/>
            <person name="LaButti K."/>
            <person name="Lindquist E."/>
            <person name="Lipzen A."/>
            <person name="Maire R."/>
            <person name="Meier B."/>
            <person name="Mihaltcheva S."/>
            <person name="Molinier V."/>
            <person name="Murat C."/>
            <person name="Poggeler S."/>
            <person name="Quandt C.A."/>
            <person name="Sperisen C."/>
            <person name="Tritt A."/>
            <person name="Tisserant E."/>
            <person name="Crous P.W."/>
            <person name="Henrissat B."/>
            <person name="Nehls U."/>
            <person name="Egli S."/>
            <person name="Spatafora J.W."/>
            <person name="Grigoriev I.V."/>
            <person name="Martin F.M."/>
        </authorList>
    </citation>
    <scope>NUCLEOTIDE SEQUENCE [LARGE SCALE GENOMIC DNA]</scope>
    <source>
        <strain evidence="1 2">CBS 459.81</strain>
    </source>
</reference>
<keyword evidence="2" id="KW-1185">Reference proteome</keyword>
<dbReference type="EMBL" id="KV744994">
    <property type="protein sequence ID" value="OCK79644.1"/>
    <property type="molecule type" value="Genomic_DNA"/>
</dbReference>
<sequence length="60" mass="6418">MGGRLSNKRLCGGGRGRIVTTQRLGGTVDIVVESQSIYAGLWAITALRSELDEPNVVFKA</sequence>
<evidence type="ECO:0000313" key="2">
    <source>
        <dbReference type="Proteomes" id="UP000250266"/>
    </source>
</evidence>
<name>A0A8E2E9F4_9PEZI</name>
<proteinExistence type="predicted"/>
<protein>
    <submittedName>
        <fullName evidence="1">Uncharacterized protein</fullName>
    </submittedName>
</protein>